<dbReference type="AlphaFoldDB" id="A0AA91BLZ3"/>
<comment type="caution">
    <text evidence="2">The sequence shown here is derived from an EMBL/GenBank/DDBJ whole genome shotgun (WGS) entry which is preliminary data.</text>
</comment>
<evidence type="ECO:0000313" key="2">
    <source>
        <dbReference type="EMBL" id="NOE17050.1"/>
    </source>
</evidence>
<protein>
    <submittedName>
        <fullName evidence="2">DUF4381 family protein</fullName>
    </submittedName>
</protein>
<evidence type="ECO:0000313" key="3">
    <source>
        <dbReference type="Proteomes" id="UP000597886"/>
    </source>
</evidence>
<keyword evidence="1" id="KW-0472">Membrane</keyword>
<gene>
    <name evidence="2" type="ORF">GS634_02810</name>
</gene>
<evidence type="ECO:0000256" key="1">
    <source>
        <dbReference type="SAM" id="Phobius"/>
    </source>
</evidence>
<reference evidence="2" key="1">
    <citation type="submission" date="2019-12" db="EMBL/GenBank/DDBJ databases">
        <title>Ruegeria JWLKs population differentiation of coral mucus and skeleton niches.</title>
        <authorList>
            <person name="Luo D."/>
        </authorList>
    </citation>
    <scope>NUCLEOTIDE SEQUENCE</scope>
    <source>
        <strain evidence="2">HKCCD6181</strain>
    </source>
</reference>
<keyword evidence="1" id="KW-1133">Transmembrane helix</keyword>
<dbReference type="Pfam" id="PF14316">
    <property type="entry name" value="DUF4381"/>
    <property type="match status" value="1"/>
</dbReference>
<feature type="transmembrane region" description="Helical" evidence="1">
    <location>
        <begin position="33"/>
        <end position="54"/>
    </location>
</feature>
<name>A0AA91BLZ3_9RHOB</name>
<organism evidence="2 3">
    <name type="scientific">Ruegeria atlantica</name>
    <dbReference type="NCBI Taxonomy" id="81569"/>
    <lineage>
        <taxon>Bacteria</taxon>
        <taxon>Pseudomonadati</taxon>
        <taxon>Pseudomonadota</taxon>
        <taxon>Alphaproteobacteria</taxon>
        <taxon>Rhodobacterales</taxon>
        <taxon>Roseobacteraceae</taxon>
        <taxon>Ruegeria</taxon>
    </lineage>
</organism>
<sequence length="157" mass="17591">MSIDTTGKSLVDLLNMLEPAPEPTPVSMFPQTWGWLALAVILLGLAVLVSVLFVRRRRASAYRRHALAELADPDITSAKVAEILRRTALVAYPRKQVAGIHGDDWLNFLSQTSDEKSFLSEVGQTLIDAPYKDMPPNRALTQLARHWVKSHKRYRGT</sequence>
<dbReference type="Proteomes" id="UP000597886">
    <property type="component" value="Unassembled WGS sequence"/>
</dbReference>
<dbReference type="EMBL" id="WVRA01000001">
    <property type="protein sequence ID" value="NOE17050.1"/>
    <property type="molecule type" value="Genomic_DNA"/>
</dbReference>
<dbReference type="InterPro" id="IPR025489">
    <property type="entry name" value="DUF4381"/>
</dbReference>
<dbReference type="RefSeq" id="WP_171328314.1">
    <property type="nucleotide sequence ID" value="NZ_WVRA01000001.1"/>
</dbReference>
<accession>A0AA91BLZ3</accession>
<proteinExistence type="predicted"/>
<keyword evidence="1" id="KW-0812">Transmembrane</keyword>